<sequence>MRIYIEKIWVGFIFLLLNIVLIQVNKESSKFHNREECYSLIKGILVFLWGLMKVSPVMFLICKIWLNASWNELKIVLILAVLVLLVKCLLSFAFKRNIGLIETMILYLIIFSFSYLKLWSVIISYLGYKLIDWLASKKSLYYFYKMSKPLEEDEPVKFDVDPEMELFWENKKSEVLFIVIAINITVAIRENISTYIKSCIYKILSYDKINITIATLLLTFIVVIIIYLLIKIIIKSKKVSDNIPFFSSVIS</sequence>
<keyword evidence="1" id="KW-1133">Transmembrane helix</keyword>
<proteinExistence type="predicted"/>
<organism evidence="2 3">
    <name type="scientific">Gemella haemolysans M341</name>
    <dbReference type="NCBI Taxonomy" id="562981"/>
    <lineage>
        <taxon>Bacteria</taxon>
        <taxon>Bacillati</taxon>
        <taxon>Bacillota</taxon>
        <taxon>Bacilli</taxon>
        <taxon>Bacillales</taxon>
        <taxon>Gemellaceae</taxon>
        <taxon>Gemella</taxon>
    </lineage>
</organism>
<accession>A0AA87B7D4</accession>
<feature type="transmembrane region" description="Helical" evidence="1">
    <location>
        <begin position="209"/>
        <end position="230"/>
    </location>
</feature>
<protein>
    <submittedName>
        <fullName evidence="2">Uncharacterized protein</fullName>
    </submittedName>
</protein>
<comment type="caution">
    <text evidence="2">The sequence shown here is derived from an EMBL/GenBank/DDBJ whole genome shotgun (WGS) entry which is preliminary data.</text>
</comment>
<dbReference type="Proteomes" id="UP000004773">
    <property type="component" value="Unassembled WGS sequence"/>
</dbReference>
<dbReference type="EMBL" id="ACRO01000037">
    <property type="protein sequence ID" value="EGF86777.1"/>
    <property type="molecule type" value="Genomic_DNA"/>
</dbReference>
<name>A0AA87B7D4_9BACL</name>
<feature type="transmembrane region" description="Helical" evidence="1">
    <location>
        <begin position="173"/>
        <end position="189"/>
    </location>
</feature>
<dbReference type="AlphaFoldDB" id="A0AA87B7D4"/>
<feature type="transmembrane region" description="Helical" evidence="1">
    <location>
        <begin position="7"/>
        <end position="24"/>
    </location>
</feature>
<feature type="transmembrane region" description="Helical" evidence="1">
    <location>
        <begin position="44"/>
        <end position="66"/>
    </location>
</feature>
<dbReference type="RefSeq" id="WP_003147723.1">
    <property type="nucleotide sequence ID" value="NZ_GL883585.1"/>
</dbReference>
<evidence type="ECO:0000313" key="3">
    <source>
        <dbReference type="Proteomes" id="UP000004773"/>
    </source>
</evidence>
<gene>
    <name evidence="2" type="ORF">HMPREF0428_01574</name>
</gene>
<feature type="transmembrane region" description="Helical" evidence="1">
    <location>
        <begin position="73"/>
        <end position="93"/>
    </location>
</feature>
<feature type="transmembrane region" description="Helical" evidence="1">
    <location>
        <begin position="105"/>
        <end position="128"/>
    </location>
</feature>
<keyword evidence="1" id="KW-0812">Transmembrane</keyword>
<evidence type="ECO:0000313" key="2">
    <source>
        <dbReference type="EMBL" id="EGF86777.1"/>
    </source>
</evidence>
<evidence type="ECO:0000256" key="1">
    <source>
        <dbReference type="SAM" id="Phobius"/>
    </source>
</evidence>
<reference evidence="2 3" key="1">
    <citation type="submission" date="2011-03" db="EMBL/GenBank/DDBJ databases">
        <title>The Genome Sequence of Gemella haemolysans M341.</title>
        <authorList>
            <consortium name="The Broad Institute Genome Sequencing Platform"/>
            <consortium name="The Broad Institute Genome Sequencing Center for Infectious Disease"/>
            <person name="Earl A."/>
            <person name="Ward D."/>
            <person name="Feldgarden M."/>
            <person name="Gevers D."/>
            <person name="Sibley C.D."/>
            <person name="Field T.R."/>
            <person name="Grinwis M."/>
            <person name="Eshaghurshan C.S."/>
            <person name="Surette M.G."/>
            <person name="Young S.K."/>
            <person name="Zeng Q."/>
            <person name="Gargeya S."/>
            <person name="Fitzgerald M."/>
            <person name="Haas B."/>
            <person name="Abouelleil A."/>
            <person name="Alvarado L."/>
            <person name="Arachchi H.M."/>
            <person name="Berlin A."/>
            <person name="Brown A."/>
            <person name="Chapman S.B."/>
            <person name="Chen Z."/>
            <person name="Dunbar C."/>
            <person name="Freedman E."/>
            <person name="Gearin G."/>
            <person name="Gellesch M."/>
            <person name="Goldberg J."/>
            <person name="Griggs A."/>
            <person name="Gujja S."/>
            <person name="Heilman E.R."/>
            <person name="Heiman D."/>
            <person name="Howarth C."/>
            <person name="Larson L."/>
            <person name="Lui A."/>
            <person name="MacDonald P.J.P."/>
            <person name="Mehta T."/>
            <person name="Montmayeur A."/>
            <person name="Murphy C."/>
            <person name="Neiman D."/>
            <person name="Pearson M."/>
            <person name="Priest M."/>
            <person name="Roberts A."/>
            <person name="Saif S."/>
            <person name="Shea T."/>
            <person name="Shenoy N."/>
            <person name="Sisk P."/>
            <person name="Stolte C."/>
            <person name="Sykes S."/>
            <person name="White J."/>
            <person name="Yandava C."/>
            <person name="Wortman J."/>
            <person name="Nusbaum C."/>
            <person name="Birren B."/>
        </authorList>
    </citation>
    <scope>NUCLEOTIDE SEQUENCE [LARGE SCALE GENOMIC DNA]</scope>
    <source>
        <strain evidence="2 3">M341</strain>
    </source>
</reference>
<keyword evidence="1" id="KW-0472">Membrane</keyword>